<dbReference type="GO" id="GO:0030041">
    <property type="term" value="P:actin filament polymerization"/>
    <property type="evidence" value="ECO:0007669"/>
    <property type="project" value="TreeGrafter"/>
</dbReference>
<feature type="transmembrane region" description="Helical" evidence="3">
    <location>
        <begin position="21"/>
        <end position="39"/>
    </location>
</feature>
<sequence>MNPEPSKEELGKVGTKMLIRLKYFSVLFTVFFMFSNFQMQALQQKRTLAFVNHCVMTNVQCLNNFMQVCEDKLMQFERKLDRVDAAMVLLESKILSVPEVSALTAEVNKSPAVLEPIHEDSPETDSHAQTAPITEETAPSPDSSAKHLPEYDRFVKMVQVGVPLQAAKLKCALEGLDPNVLAEIIGK</sequence>
<keyword evidence="3" id="KW-0472">Membrane</keyword>
<protein>
    <submittedName>
        <fullName evidence="4">WASH complex subunit CCDC53</fullName>
    </submittedName>
</protein>
<dbReference type="EMBL" id="JTDY01002245">
    <property type="protein sequence ID" value="KOB71814.1"/>
    <property type="molecule type" value="Genomic_DNA"/>
</dbReference>
<keyword evidence="5" id="KW-1185">Reference proteome</keyword>
<comment type="caution">
    <text evidence="4">The sequence shown here is derived from an EMBL/GenBank/DDBJ whole genome shotgun (WGS) entry which is preliminary data.</text>
</comment>
<gene>
    <name evidence="4" type="ORF">OBRU01_13107</name>
</gene>
<keyword evidence="3" id="KW-1133">Transmembrane helix</keyword>
<comment type="similarity">
    <text evidence="1">Belongs to the CCDC53 family.</text>
</comment>
<keyword evidence="2" id="KW-0175">Coiled coil</keyword>
<feature type="coiled-coil region" evidence="2">
    <location>
        <begin position="66"/>
        <end position="93"/>
    </location>
</feature>
<dbReference type="GO" id="GO:0071203">
    <property type="term" value="C:WASH complex"/>
    <property type="evidence" value="ECO:0007669"/>
    <property type="project" value="InterPro"/>
</dbReference>
<evidence type="ECO:0000313" key="4">
    <source>
        <dbReference type="EMBL" id="KOB71814.1"/>
    </source>
</evidence>
<dbReference type="STRING" id="104452.A0A0L7L900"/>
<name>A0A0L7L900_OPEBR</name>
<dbReference type="PANTHER" id="PTHR13015">
    <property type="entry name" value="PROTEIN AD-016-RELATED"/>
    <property type="match status" value="1"/>
</dbReference>
<keyword evidence="3" id="KW-0812">Transmembrane</keyword>
<dbReference type="Pfam" id="PF10152">
    <property type="entry name" value="CCDC53"/>
    <property type="match status" value="1"/>
</dbReference>
<proteinExistence type="inferred from homology"/>
<evidence type="ECO:0000256" key="3">
    <source>
        <dbReference type="SAM" id="Phobius"/>
    </source>
</evidence>
<dbReference type="PANTHER" id="PTHR13015:SF0">
    <property type="entry name" value="WASH COMPLEX SUBUNIT 3"/>
    <property type="match status" value="1"/>
</dbReference>
<organism evidence="4 5">
    <name type="scientific">Operophtera brumata</name>
    <name type="common">Winter moth</name>
    <name type="synonym">Phalaena brumata</name>
    <dbReference type="NCBI Taxonomy" id="104452"/>
    <lineage>
        <taxon>Eukaryota</taxon>
        <taxon>Metazoa</taxon>
        <taxon>Ecdysozoa</taxon>
        <taxon>Arthropoda</taxon>
        <taxon>Hexapoda</taxon>
        <taxon>Insecta</taxon>
        <taxon>Pterygota</taxon>
        <taxon>Neoptera</taxon>
        <taxon>Endopterygota</taxon>
        <taxon>Lepidoptera</taxon>
        <taxon>Glossata</taxon>
        <taxon>Ditrysia</taxon>
        <taxon>Geometroidea</taxon>
        <taxon>Geometridae</taxon>
        <taxon>Larentiinae</taxon>
        <taxon>Operophtera</taxon>
    </lineage>
</organism>
<evidence type="ECO:0000256" key="2">
    <source>
        <dbReference type="SAM" id="Coils"/>
    </source>
</evidence>
<dbReference type="InterPro" id="IPR019309">
    <property type="entry name" value="WASHC3"/>
</dbReference>
<evidence type="ECO:0000256" key="1">
    <source>
        <dbReference type="ARBA" id="ARBA00006290"/>
    </source>
</evidence>
<reference evidence="4 5" key="1">
    <citation type="journal article" date="2015" name="Genome Biol. Evol.">
        <title>The genome of winter moth (Operophtera brumata) provides a genomic perspective on sexual dimorphism and phenology.</title>
        <authorList>
            <person name="Derks M.F."/>
            <person name="Smit S."/>
            <person name="Salis L."/>
            <person name="Schijlen E."/>
            <person name="Bossers A."/>
            <person name="Mateman C."/>
            <person name="Pijl A.S."/>
            <person name="de Ridder D."/>
            <person name="Groenen M.A."/>
            <person name="Visser M.E."/>
            <person name="Megens H.J."/>
        </authorList>
    </citation>
    <scope>NUCLEOTIDE SEQUENCE [LARGE SCALE GENOMIC DNA]</scope>
    <source>
        <strain evidence="4">WM2013NL</strain>
        <tissue evidence="4">Head and thorax</tissue>
    </source>
</reference>
<evidence type="ECO:0000313" key="5">
    <source>
        <dbReference type="Proteomes" id="UP000037510"/>
    </source>
</evidence>
<accession>A0A0L7L900</accession>
<dbReference type="AlphaFoldDB" id="A0A0L7L900"/>
<dbReference type="GO" id="GO:0006887">
    <property type="term" value="P:exocytosis"/>
    <property type="evidence" value="ECO:0007669"/>
    <property type="project" value="TreeGrafter"/>
</dbReference>
<dbReference type="Proteomes" id="UP000037510">
    <property type="component" value="Unassembled WGS sequence"/>
</dbReference>